<dbReference type="GeneID" id="9946135"/>
<sequence length="65" mass="7600">MNSIRIDFYLQIKPQYADEYDTDKLKILFYLNPKCVVRCQLAISITQLAKKLLTKHSTVPVQEVL</sequence>
<dbReference type="InParanoid" id="A0A1S0TTB6"/>
<accession>A0A1S0TTB6</accession>
<proteinExistence type="predicted"/>
<dbReference type="KEGG" id="loa:LOAG_08705"/>
<protein>
    <submittedName>
        <fullName evidence="1">Uncharacterized protein</fullName>
    </submittedName>
</protein>
<dbReference type="AlphaFoldDB" id="A0A1S0TTB6"/>
<dbReference type="EMBL" id="JH712203">
    <property type="protein sequence ID" value="EFO19785.1"/>
    <property type="molecule type" value="Genomic_DNA"/>
</dbReference>
<organism evidence="1">
    <name type="scientific">Loa loa</name>
    <name type="common">Eye worm</name>
    <name type="synonym">Filaria loa</name>
    <dbReference type="NCBI Taxonomy" id="7209"/>
    <lineage>
        <taxon>Eukaryota</taxon>
        <taxon>Metazoa</taxon>
        <taxon>Ecdysozoa</taxon>
        <taxon>Nematoda</taxon>
        <taxon>Chromadorea</taxon>
        <taxon>Rhabditida</taxon>
        <taxon>Spirurina</taxon>
        <taxon>Spiruromorpha</taxon>
        <taxon>Filarioidea</taxon>
        <taxon>Onchocercidae</taxon>
        <taxon>Loa</taxon>
    </lineage>
</organism>
<dbReference type="RefSeq" id="XP_003144283.1">
    <property type="nucleotide sequence ID" value="XM_003144235.1"/>
</dbReference>
<dbReference type="CTD" id="9946135"/>
<name>A0A1S0TTB6_LOALO</name>
<gene>
    <name evidence="1" type="ORF">LOAG_08705</name>
</gene>
<evidence type="ECO:0000313" key="1">
    <source>
        <dbReference type="EMBL" id="EFO19785.1"/>
    </source>
</evidence>
<reference evidence="1" key="1">
    <citation type="submission" date="2012-04" db="EMBL/GenBank/DDBJ databases">
        <title>The Genome Sequence of Loa loa.</title>
        <authorList>
            <consortium name="The Broad Institute Genome Sequencing Platform"/>
            <consortium name="Broad Institute Genome Sequencing Center for Infectious Disease"/>
            <person name="Nutman T.B."/>
            <person name="Fink D.L."/>
            <person name="Russ C."/>
            <person name="Young S."/>
            <person name="Zeng Q."/>
            <person name="Gargeya S."/>
            <person name="Alvarado L."/>
            <person name="Berlin A."/>
            <person name="Chapman S.B."/>
            <person name="Chen Z."/>
            <person name="Freedman E."/>
            <person name="Gellesch M."/>
            <person name="Goldberg J."/>
            <person name="Griggs A."/>
            <person name="Gujja S."/>
            <person name="Heilman E.R."/>
            <person name="Heiman D."/>
            <person name="Howarth C."/>
            <person name="Mehta T."/>
            <person name="Neiman D."/>
            <person name="Pearson M."/>
            <person name="Roberts A."/>
            <person name="Saif S."/>
            <person name="Shea T."/>
            <person name="Shenoy N."/>
            <person name="Sisk P."/>
            <person name="Stolte C."/>
            <person name="Sykes S."/>
            <person name="White J."/>
            <person name="Yandava C."/>
            <person name="Haas B."/>
            <person name="Henn M.R."/>
            <person name="Nusbaum C."/>
            <person name="Birren B."/>
        </authorList>
    </citation>
    <scope>NUCLEOTIDE SEQUENCE [LARGE SCALE GENOMIC DNA]</scope>
</reference>